<comment type="caution">
    <text evidence="4">The sequence shown here is derived from an EMBL/GenBank/DDBJ whole genome shotgun (WGS) entry which is preliminary data.</text>
</comment>
<dbReference type="PANTHER" id="PTHR33103:SF98">
    <property type="entry name" value="DUF674 FAMILY PROTEIN"/>
    <property type="match status" value="1"/>
</dbReference>
<dbReference type="SUPFAM" id="SSF53474">
    <property type="entry name" value="alpha/beta-Hydrolases"/>
    <property type="match status" value="1"/>
</dbReference>
<gene>
    <name evidence="4" type="ORF">Tco_0991801</name>
</gene>
<reference evidence="4" key="1">
    <citation type="journal article" date="2022" name="Int. J. Mol. Sci.">
        <title>Draft Genome of Tanacetum Coccineum: Genomic Comparison of Closely Related Tanacetum-Family Plants.</title>
        <authorList>
            <person name="Yamashiro T."/>
            <person name="Shiraishi A."/>
            <person name="Nakayama K."/>
            <person name="Satake H."/>
        </authorList>
    </citation>
    <scope>NUCLEOTIDE SEQUENCE</scope>
</reference>
<protein>
    <recommendedName>
        <fullName evidence="3">Alpha/beta hydrolase fold-3 domain-containing protein</fullName>
    </recommendedName>
</protein>
<dbReference type="PANTHER" id="PTHR33103">
    <property type="entry name" value="OS01G0153900 PROTEIN"/>
    <property type="match status" value="1"/>
</dbReference>
<proteinExistence type="inferred from homology"/>
<dbReference type="EMBL" id="BQNB010016873">
    <property type="protein sequence ID" value="GJT56747.1"/>
    <property type="molecule type" value="Genomic_DNA"/>
</dbReference>
<evidence type="ECO:0000259" key="3">
    <source>
        <dbReference type="Pfam" id="PF07859"/>
    </source>
</evidence>
<dbReference type="InterPro" id="IPR007750">
    <property type="entry name" value="DUF674"/>
</dbReference>
<evidence type="ECO:0000313" key="4">
    <source>
        <dbReference type="EMBL" id="GJT56747.1"/>
    </source>
</evidence>
<dbReference type="InterPro" id="IPR029058">
    <property type="entry name" value="AB_hydrolase_fold"/>
</dbReference>
<evidence type="ECO:0000256" key="1">
    <source>
        <dbReference type="ARBA" id="ARBA00010515"/>
    </source>
</evidence>
<sequence>MRDRSDAGTREEATKWVANHSGGNGPEAWLYDYADFKNVFLAGDSSGANIAHNIAIRVGLSPSNSVNDINLKGVIMLHPYFGGKDPIGEESGKDRDFKVLADLTWKLVTLRDTMGSKPVHIKVFIDKKKKKVMFAEAEEDFVEILFSFLTLPLGTIARISSKHGDSKDIKFGSLNSLYESVENLDNKHFSNEHCKVALVTPNSSSLSLCQKLKVNLNDTKLVDALVSDATSETVFVQKKASFIITDDLNVIPVMLDTSISLLNSLGVEYIDLLEEIPKDFGFEEFSNLLKWSLVTNNPLTNLVLGGSKPCSCLCPYSLSTKCSTLINSPLISSYTSQPQTIKLLVQKSQKKVLCAQVENYFVEMLFSFLTIPLGAAKRLTMDNSSSKGINNLYNSISSLGDGKYLKSEETKAMLLSPKLATNYLRVTELLPIYDKSIGQGSFLKEQATFIVSDDLEVTVSPSLSTISKFNTLGVPVSDIEVMEVSIGEQEALLILKAALSSTSTLTDCLSAFRKAKLWT</sequence>
<dbReference type="InterPro" id="IPR013094">
    <property type="entry name" value="AB_hydrolase_3"/>
</dbReference>
<evidence type="ECO:0000256" key="2">
    <source>
        <dbReference type="PROSITE-ProRule" id="PRU10038"/>
    </source>
</evidence>
<keyword evidence="5" id="KW-1185">Reference proteome</keyword>
<dbReference type="Gene3D" id="3.40.50.1820">
    <property type="entry name" value="alpha/beta hydrolase"/>
    <property type="match status" value="1"/>
</dbReference>
<evidence type="ECO:0000313" key="5">
    <source>
        <dbReference type="Proteomes" id="UP001151760"/>
    </source>
</evidence>
<feature type="active site" evidence="2">
    <location>
        <position position="45"/>
    </location>
</feature>
<comment type="similarity">
    <text evidence="1">Belongs to the 'GDXG' lipolytic enzyme family.</text>
</comment>
<dbReference type="Pfam" id="PF07859">
    <property type="entry name" value="Abhydrolase_3"/>
    <property type="match status" value="1"/>
</dbReference>
<dbReference type="PROSITE" id="PS01174">
    <property type="entry name" value="LIPASE_GDXG_SER"/>
    <property type="match status" value="1"/>
</dbReference>
<organism evidence="4 5">
    <name type="scientific">Tanacetum coccineum</name>
    <dbReference type="NCBI Taxonomy" id="301880"/>
    <lineage>
        <taxon>Eukaryota</taxon>
        <taxon>Viridiplantae</taxon>
        <taxon>Streptophyta</taxon>
        <taxon>Embryophyta</taxon>
        <taxon>Tracheophyta</taxon>
        <taxon>Spermatophyta</taxon>
        <taxon>Magnoliopsida</taxon>
        <taxon>eudicotyledons</taxon>
        <taxon>Gunneridae</taxon>
        <taxon>Pentapetalae</taxon>
        <taxon>asterids</taxon>
        <taxon>campanulids</taxon>
        <taxon>Asterales</taxon>
        <taxon>Asteraceae</taxon>
        <taxon>Asteroideae</taxon>
        <taxon>Anthemideae</taxon>
        <taxon>Anthemidinae</taxon>
        <taxon>Tanacetum</taxon>
    </lineage>
</organism>
<reference evidence="4" key="2">
    <citation type="submission" date="2022-01" db="EMBL/GenBank/DDBJ databases">
        <authorList>
            <person name="Yamashiro T."/>
            <person name="Shiraishi A."/>
            <person name="Satake H."/>
            <person name="Nakayama K."/>
        </authorList>
    </citation>
    <scope>NUCLEOTIDE SEQUENCE</scope>
</reference>
<feature type="domain" description="Alpha/beta hydrolase fold-3" evidence="3">
    <location>
        <begin position="12"/>
        <end position="90"/>
    </location>
</feature>
<name>A0ABQ5F0M2_9ASTR</name>
<dbReference type="Proteomes" id="UP001151760">
    <property type="component" value="Unassembled WGS sequence"/>
</dbReference>
<accession>A0ABQ5F0M2</accession>
<dbReference type="Pfam" id="PF05056">
    <property type="entry name" value="DUF674"/>
    <property type="match status" value="3"/>
</dbReference>
<dbReference type="InterPro" id="IPR033140">
    <property type="entry name" value="Lipase_GDXG_put_SER_AS"/>
</dbReference>